<dbReference type="PANTHER" id="PTHR23155:SF1238">
    <property type="entry name" value="TOMV SUSCEPTIBLE PROTEIN TM-2"/>
    <property type="match status" value="1"/>
</dbReference>
<proteinExistence type="inferred from homology"/>
<dbReference type="PANTHER" id="PTHR23155">
    <property type="entry name" value="DISEASE RESISTANCE PROTEIN RP"/>
    <property type="match status" value="1"/>
</dbReference>
<keyword evidence="4" id="KW-0677">Repeat</keyword>
<keyword evidence="9" id="KW-0472">Membrane</keyword>
<dbReference type="SUPFAM" id="SSF52058">
    <property type="entry name" value="L domain-like"/>
    <property type="match status" value="1"/>
</dbReference>
<reference evidence="11 12" key="1">
    <citation type="submission" date="2023-10" db="EMBL/GenBank/DDBJ databases">
        <title>Genome-Wide Identification Analysis in wild type Solanum Pinnatisectum Reveals Some Genes Defensing Phytophthora Infestans.</title>
        <authorList>
            <person name="Sun C."/>
        </authorList>
    </citation>
    <scope>NUCLEOTIDE SEQUENCE [LARGE SCALE GENOMIC DNA]</scope>
    <source>
        <strain evidence="11">LQN</strain>
        <tissue evidence="11">Leaf</tissue>
    </source>
</reference>
<dbReference type="InterPro" id="IPR041118">
    <property type="entry name" value="Rx_N"/>
</dbReference>
<dbReference type="InterPro" id="IPR002182">
    <property type="entry name" value="NB-ARC"/>
</dbReference>
<name>A0AAV9LWA2_9SOLN</name>
<evidence type="ECO:0000313" key="11">
    <source>
        <dbReference type="EMBL" id="KAK4730006.1"/>
    </source>
</evidence>
<dbReference type="Pfam" id="PF23559">
    <property type="entry name" value="WHD_DRP"/>
    <property type="match status" value="1"/>
</dbReference>
<comment type="caution">
    <text evidence="11">The sequence shown here is derived from an EMBL/GenBank/DDBJ whole genome shotgun (WGS) entry which is preliminary data.</text>
</comment>
<dbReference type="Gene3D" id="1.20.5.4130">
    <property type="match status" value="1"/>
</dbReference>
<evidence type="ECO:0000313" key="12">
    <source>
        <dbReference type="Proteomes" id="UP001311915"/>
    </source>
</evidence>
<dbReference type="FunFam" id="3.40.50.300:FF:001091">
    <property type="entry name" value="Probable disease resistance protein At1g61300"/>
    <property type="match status" value="1"/>
</dbReference>
<dbReference type="GO" id="GO:0016020">
    <property type="term" value="C:membrane"/>
    <property type="evidence" value="ECO:0007669"/>
    <property type="project" value="UniProtKB-SubCell"/>
</dbReference>
<evidence type="ECO:0000256" key="2">
    <source>
        <dbReference type="ARBA" id="ARBA00008894"/>
    </source>
</evidence>
<keyword evidence="5" id="KW-0547">Nucleotide-binding</keyword>
<evidence type="ECO:0000256" key="7">
    <source>
        <dbReference type="ARBA" id="ARBA00022840"/>
    </source>
</evidence>
<dbReference type="GO" id="GO:0098542">
    <property type="term" value="P:defense response to other organism"/>
    <property type="evidence" value="ECO:0007669"/>
    <property type="project" value="TreeGrafter"/>
</dbReference>
<dbReference type="EMBL" id="JAWPEI010000004">
    <property type="protein sequence ID" value="KAK4730006.1"/>
    <property type="molecule type" value="Genomic_DNA"/>
</dbReference>
<dbReference type="GO" id="GO:0043531">
    <property type="term" value="F:ADP binding"/>
    <property type="evidence" value="ECO:0007669"/>
    <property type="project" value="InterPro"/>
</dbReference>
<dbReference type="Proteomes" id="UP001311915">
    <property type="component" value="Unassembled WGS sequence"/>
</dbReference>
<dbReference type="SUPFAM" id="SSF52540">
    <property type="entry name" value="P-loop containing nucleoside triphosphate hydrolases"/>
    <property type="match status" value="1"/>
</dbReference>
<dbReference type="GO" id="GO:0005524">
    <property type="term" value="F:ATP binding"/>
    <property type="evidence" value="ECO:0007669"/>
    <property type="project" value="UniProtKB-KW"/>
</dbReference>
<dbReference type="InterPro" id="IPR038005">
    <property type="entry name" value="RX-like_CC"/>
</dbReference>
<keyword evidence="12" id="KW-1185">Reference proteome</keyword>
<dbReference type="InterPro" id="IPR027417">
    <property type="entry name" value="P-loop_NTPase"/>
</dbReference>
<keyword evidence="6" id="KW-0611">Plant defense</keyword>
<keyword evidence="8" id="KW-0175">Coiled coil</keyword>
<protein>
    <recommendedName>
        <fullName evidence="10">AAA+ ATPase domain-containing protein</fullName>
    </recommendedName>
</protein>
<organism evidence="11 12">
    <name type="scientific">Solanum pinnatisectum</name>
    <name type="common">tansyleaf nightshade</name>
    <dbReference type="NCBI Taxonomy" id="50273"/>
    <lineage>
        <taxon>Eukaryota</taxon>
        <taxon>Viridiplantae</taxon>
        <taxon>Streptophyta</taxon>
        <taxon>Embryophyta</taxon>
        <taxon>Tracheophyta</taxon>
        <taxon>Spermatophyta</taxon>
        <taxon>Magnoliopsida</taxon>
        <taxon>eudicotyledons</taxon>
        <taxon>Gunneridae</taxon>
        <taxon>Pentapetalae</taxon>
        <taxon>asterids</taxon>
        <taxon>lamiids</taxon>
        <taxon>Solanales</taxon>
        <taxon>Solanaceae</taxon>
        <taxon>Solanoideae</taxon>
        <taxon>Solaneae</taxon>
        <taxon>Solanum</taxon>
    </lineage>
</organism>
<dbReference type="Gene3D" id="1.10.8.430">
    <property type="entry name" value="Helical domain of apoptotic protease-activating factors"/>
    <property type="match status" value="1"/>
</dbReference>
<evidence type="ECO:0000256" key="4">
    <source>
        <dbReference type="ARBA" id="ARBA00022737"/>
    </source>
</evidence>
<feature type="domain" description="AAA+ ATPase" evidence="10">
    <location>
        <begin position="184"/>
        <end position="318"/>
    </location>
</feature>
<evidence type="ECO:0000256" key="1">
    <source>
        <dbReference type="ARBA" id="ARBA00004170"/>
    </source>
</evidence>
<evidence type="ECO:0000256" key="6">
    <source>
        <dbReference type="ARBA" id="ARBA00022821"/>
    </source>
</evidence>
<accession>A0AAV9LWA2</accession>
<dbReference type="InterPro" id="IPR044974">
    <property type="entry name" value="Disease_R_plants"/>
</dbReference>
<comment type="similarity">
    <text evidence="2">Belongs to the disease resistance NB-LRR family.</text>
</comment>
<dbReference type="Pfam" id="PF18052">
    <property type="entry name" value="Rx_N"/>
    <property type="match status" value="1"/>
</dbReference>
<keyword evidence="3" id="KW-0433">Leucine-rich repeat</keyword>
<dbReference type="Pfam" id="PF00931">
    <property type="entry name" value="NB-ARC"/>
    <property type="match status" value="1"/>
</dbReference>
<dbReference type="InterPro" id="IPR003593">
    <property type="entry name" value="AAA+_ATPase"/>
</dbReference>
<dbReference type="CDD" id="cd14798">
    <property type="entry name" value="RX-CC_like"/>
    <property type="match status" value="1"/>
</dbReference>
<keyword evidence="7" id="KW-0067">ATP-binding</keyword>
<sequence>MAEILLTAVINKSVEIAGNLLFQQGSHLYWLKEDIDWLQREMRHIRAYIDDAKAKAIGGDLRVKNLIRDIQELAGDVEDLLDEFLPEVQQSNKCKGAICFLKTACIPCASVSNEFAMEIEKIKRRVVDIDRVRTTYNIIETSNNNECIPFDRRRLFLHADEIEVIGLDDDFNMLQAKLLDQDLPYGVVSIVGIPGLGKTTLAKKLYRHVHDQFECSGLVYVSQQPRAGEILLDIAKQVGVTEEERKDNLENNLRSLLKRKRYVILLDDIWDVEIWDDLKLIIPACDSKTGSRIIITSRNSNVGRCIGGDFSLHMLQPLDSEKSFEVFTKKIFDFDYNNWANASPNLVNIGRDIVERCEGIPLAIVVIAGMLRARERTEYAWNRVLESIGHKIQDGCAKVLTLSYNDLPTTLRIMKFVSFDLTNMWIAEKLIVVNSGNRREAEDLAEDVLNDLTYDGRISSCRIHDLLHSLCVALAKESNFFYTEHNAFGDADSVARLRRITFYSDNVMNEFFCSNPKPKNLCALFCFTKDPYIFSQMAHLDFKLLQVLVVVMPQNVYQHGTITNKIGNMSCLRDLRLKGEIAGELPNNVRKSSISVPYGAWESKQLRHLRDHGFTFASKGSFFVNPFSANNMYLLPNNLQTLMWMHGEFFQPRLLHRLINLRKLGLIEVSDSTIKILSASSPVPYILPSTLEVLKLEFAHHTREQINLSSYQNIVKLHLSLPQKISNLSVVFPPNLIKLTLAHFIVDGHGHLLAVLKKLPKLRILKMDLCEHIKGKMDLSDDANSDSFPQLEVLHIQEPLSLSEVTCTDDISMPKLNKLLLTRVDSQIRLSERLAKLRI</sequence>
<evidence type="ECO:0000256" key="3">
    <source>
        <dbReference type="ARBA" id="ARBA00022614"/>
    </source>
</evidence>
<evidence type="ECO:0000256" key="5">
    <source>
        <dbReference type="ARBA" id="ARBA00022741"/>
    </source>
</evidence>
<evidence type="ECO:0000256" key="9">
    <source>
        <dbReference type="ARBA" id="ARBA00023136"/>
    </source>
</evidence>
<dbReference type="InterPro" id="IPR042197">
    <property type="entry name" value="Apaf_helical"/>
</dbReference>
<dbReference type="PRINTS" id="PR00364">
    <property type="entry name" value="DISEASERSIST"/>
</dbReference>
<evidence type="ECO:0000259" key="10">
    <source>
        <dbReference type="SMART" id="SM00382"/>
    </source>
</evidence>
<gene>
    <name evidence="11" type="ORF">R3W88_022994</name>
</gene>
<evidence type="ECO:0000256" key="8">
    <source>
        <dbReference type="ARBA" id="ARBA00023054"/>
    </source>
</evidence>
<dbReference type="InterPro" id="IPR058922">
    <property type="entry name" value="WHD_DRP"/>
</dbReference>
<comment type="subcellular location">
    <subcellularLocation>
        <location evidence="1">Membrane</location>
        <topology evidence="1">Peripheral membrane protein</topology>
    </subcellularLocation>
</comment>
<dbReference type="SMART" id="SM00382">
    <property type="entry name" value="AAA"/>
    <property type="match status" value="1"/>
</dbReference>
<dbReference type="Gene3D" id="3.40.50.300">
    <property type="entry name" value="P-loop containing nucleotide triphosphate hydrolases"/>
    <property type="match status" value="1"/>
</dbReference>
<dbReference type="AlphaFoldDB" id="A0AAV9LWA2"/>